<reference evidence="2 3" key="1">
    <citation type="submission" date="2021-06" db="EMBL/GenBank/DDBJ databases">
        <authorList>
            <person name="Palmer J.M."/>
        </authorList>
    </citation>
    <scope>NUCLEOTIDE SEQUENCE [LARGE SCALE GENOMIC DNA]</scope>
    <source>
        <strain evidence="2 3">GA_2019</strain>
        <tissue evidence="2">Muscle</tissue>
    </source>
</reference>
<protein>
    <submittedName>
        <fullName evidence="2">Uncharacterized protein</fullName>
    </submittedName>
</protein>
<evidence type="ECO:0000313" key="3">
    <source>
        <dbReference type="Proteomes" id="UP001476798"/>
    </source>
</evidence>
<keyword evidence="3" id="KW-1185">Reference proteome</keyword>
<organism evidence="2 3">
    <name type="scientific">Goodea atripinnis</name>
    <dbReference type="NCBI Taxonomy" id="208336"/>
    <lineage>
        <taxon>Eukaryota</taxon>
        <taxon>Metazoa</taxon>
        <taxon>Chordata</taxon>
        <taxon>Craniata</taxon>
        <taxon>Vertebrata</taxon>
        <taxon>Euteleostomi</taxon>
        <taxon>Actinopterygii</taxon>
        <taxon>Neopterygii</taxon>
        <taxon>Teleostei</taxon>
        <taxon>Neoteleostei</taxon>
        <taxon>Acanthomorphata</taxon>
        <taxon>Ovalentaria</taxon>
        <taxon>Atherinomorphae</taxon>
        <taxon>Cyprinodontiformes</taxon>
        <taxon>Goodeidae</taxon>
        <taxon>Goodea</taxon>
    </lineage>
</organism>
<proteinExistence type="predicted"/>
<feature type="region of interest" description="Disordered" evidence="1">
    <location>
        <begin position="28"/>
        <end position="53"/>
    </location>
</feature>
<dbReference type="EMBL" id="JAHRIO010006153">
    <property type="protein sequence ID" value="MEQ2160327.1"/>
    <property type="molecule type" value="Genomic_DNA"/>
</dbReference>
<dbReference type="Proteomes" id="UP001476798">
    <property type="component" value="Unassembled WGS sequence"/>
</dbReference>
<name>A0ABV0MMJ2_9TELE</name>
<evidence type="ECO:0000256" key="1">
    <source>
        <dbReference type="SAM" id="MobiDB-lite"/>
    </source>
</evidence>
<gene>
    <name evidence="2" type="ORF">GOODEAATRI_032574</name>
</gene>
<evidence type="ECO:0000313" key="2">
    <source>
        <dbReference type="EMBL" id="MEQ2160327.1"/>
    </source>
</evidence>
<comment type="caution">
    <text evidence="2">The sequence shown here is derived from an EMBL/GenBank/DDBJ whole genome shotgun (WGS) entry which is preliminary data.</text>
</comment>
<accession>A0ABV0MMJ2</accession>
<sequence>MFMGDYMLVQLSSVQNSTLITRSASSYDRVPSLPCKSGPAPAPPTTLHHTPRQQVGVAMAARRNQTSRHDHMFGSNFHIHHLICTKFNVIDPCPVPNRDLMKYLVGVA</sequence>